<dbReference type="Proteomes" id="UP001162741">
    <property type="component" value="Chromosome"/>
</dbReference>
<dbReference type="RefSeq" id="WP_264281599.1">
    <property type="nucleotide sequence ID" value="NZ_CP107006.1"/>
</dbReference>
<dbReference type="Pfam" id="PF19268">
    <property type="entry name" value="CIS_TMP"/>
    <property type="match status" value="1"/>
</dbReference>
<evidence type="ECO:0000313" key="2">
    <source>
        <dbReference type="Proteomes" id="UP001162741"/>
    </source>
</evidence>
<accession>A0ABY6J1M9</accession>
<evidence type="ECO:0000313" key="1">
    <source>
        <dbReference type="EMBL" id="UYQ93540.1"/>
    </source>
</evidence>
<reference evidence="1" key="1">
    <citation type="submission" date="2022-10" db="EMBL/GenBank/DDBJ databases">
        <title>Chitinophaga sp. nov., isolated from soil.</title>
        <authorList>
            <person name="Jeon C.O."/>
        </authorList>
    </citation>
    <scope>NUCLEOTIDE SEQUENCE</scope>
    <source>
        <strain evidence="1">R8</strain>
    </source>
</reference>
<proteinExistence type="predicted"/>
<gene>
    <name evidence="1" type="ORF">MKQ68_00300</name>
</gene>
<organism evidence="1 2">
    <name type="scientific">Chitinophaga horti</name>
    <dbReference type="NCBI Taxonomy" id="2920382"/>
    <lineage>
        <taxon>Bacteria</taxon>
        <taxon>Pseudomonadati</taxon>
        <taxon>Bacteroidota</taxon>
        <taxon>Chitinophagia</taxon>
        <taxon>Chitinophagales</taxon>
        <taxon>Chitinophagaceae</taxon>
        <taxon>Chitinophaga</taxon>
    </lineage>
</organism>
<name>A0ABY6J1M9_9BACT</name>
<keyword evidence="2" id="KW-1185">Reference proteome</keyword>
<dbReference type="InterPro" id="IPR045538">
    <property type="entry name" value="CIS_TMP"/>
</dbReference>
<sequence length="479" mass="55041">MTSDKQTHIIRNMHLRLKLPAVDKAFRLQQQLKACLDSEWMDALSRTLDQYAGAAEYLHVPRLEIDLAQLPEEDIEKHFRKAALEAVEKALVELLQQQAMQNAAPATPAASAVLARVSLEQQDMDGWFYFLEKGTLPWWMVADQKTDQRWIGAIRAKPALFRERWKQAWRHNEINVVRWVEQSSPALRQVMLELLCDTVLYEQFRLLLTTIEQWLPRLPLAKVRYTSWHCFFDFIDSEALSRQSLRQTVIGRFTTRWATYCGQPLTAQQVDILLGQGAPSPAIESKATSWQKATAATPSQQAKPAMTTLPEEGLAINNAGLVLLHPFLVHLFRKLEWLTEKDHQLREDAVDRAVHLLAFLASGETQLPEYEMVLCKILCGVAPERAIVREVTLTEEEKQQAETLLQAVLEHWTPLNNTSIAALRETFLQRPGLLFNKDGEWVIQVEQRTVDVLLNRLPWGVSIIRLPWVPQLFRVNWAL</sequence>
<dbReference type="EMBL" id="CP107006">
    <property type="protein sequence ID" value="UYQ93540.1"/>
    <property type="molecule type" value="Genomic_DNA"/>
</dbReference>
<protein>
    <submittedName>
        <fullName evidence="1">Contractile injection system tape measure protein</fullName>
    </submittedName>
</protein>